<keyword evidence="7 8" id="KW-0472">Membrane</keyword>
<reference evidence="9" key="2">
    <citation type="submission" date="2011-10" db="EMBL/GenBank/DDBJ databases">
        <title>The Genome Sequence of Granulicatella elegans ATCC 700633.</title>
        <authorList>
            <consortium name="The Broad Institute Genome Sequencing Platform"/>
            <consortium name="The Broad Institute Genome Sequencing Center for Infectious Disease"/>
            <person name="Earl A."/>
            <person name="Ward D."/>
            <person name="Feldgarden M."/>
            <person name="Gevers D."/>
            <person name="Sibley C.D."/>
            <person name="Field T.R."/>
            <person name="Grinwis M."/>
            <person name="Eshaghurshan C.S."/>
            <person name="Surette M.G."/>
            <person name="Young S.K."/>
            <person name="Zeng Q."/>
            <person name="Gargeya S."/>
            <person name="Fitzgerald M."/>
            <person name="Haas B."/>
            <person name="Abouelleil A."/>
            <person name="Alvarado L."/>
            <person name="Arachchi H.M."/>
            <person name="Berlin A."/>
            <person name="Brown A."/>
            <person name="Chapman S.B."/>
            <person name="Chen Z."/>
            <person name="Dunbar C."/>
            <person name="Freedman E."/>
            <person name="Gearin G."/>
            <person name="Goldberg J."/>
            <person name="Griggs A."/>
            <person name="Gujja S."/>
            <person name="Heiman D."/>
            <person name="Howarth C."/>
            <person name="Larson L."/>
            <person name="Lui A."/>
            <person name="MacDonald P.J.P."/>
            <person name="Montmayeur A."/>
            <person name="Murphy C."/>
            <person name="Neiman D."/>
            <person name="Pearson M."/>
            <person name="Priest M."/>
            <person name="Roberts A."/>
            <person name="Saif S."/>
            <person name="Shea T."/>
            <person name="Shenoy N."/>
            <person name="Sisk P."/>
            <person name="Stolte C."/>
            <person name="Sykes S."/>
            <person name="Wortman J."/>
            <person name="Nusbaum C."/>
            <person name="Birren B."/>
        </authorList>
    </citation>
    <scope>NUCLEOTIDE SEQUENCE [LARGE SCALE GENOMIC DNA]</scope>
    <source>
        <strain evidence="9">ATCC 700633</strain>
    </source>
</reference>
<protein>
    <recommendedName>
        <fullName evidence="11">AI-2E family transporter</fullName>
    </recommendedName>
</protein>
<evidence type="ECO:0000256" key="6">
    <source>
        <dbReference type="ARBA" id="ARBA00022989"/>
    </source>
</evidence>
<dbReference type="PANTHER" id="PTHR21716:SF53">
    <property type="entry name" value="PERMEASE PERM-RELATED"/>
    <property type="match status" value="1"/>
</dbReference>
<evidence type="ECO:0000256" key="1">
    <source>
        <dbReference type="ARBA" id="ARBA00004651"/>
    </source>
</evidence>
<evidence type="ECO:0008006" key="11">
    <source>
        <dbReference type="Google" id="ProtNLM"/>
    </source>
</evidence>
<feature type="transmembrane region" description="Helical" evidence="8">
    <location>
        <begin position="272"/>
        <end position="298"/>
    </location>
</feature>
<dbReference type="OrthoDB" id="9793390at2"/>
<gene>
    <name evidence="9" type="ORF">HMPREF0446_01071</name>
</gene>
<dbReference type="HOGENOM" id="CLU_031275_2_1_9"/>
<feature type="transmembrane region" description="Helical" evidence="8">
    <location>
        <begin position="221"/>
        <end position="240"/>
    </location>
</feature>
<dbReference type="RefSeq" id="WP_006703347.1">
    <property type="nucleotide sequence ID" value="NZ_KI391971.1"/>
</dbReference>
<dbReference type="eggNOG" id="COG0628">
    <property type="taxonomic scope" value="Bacteria"/>
</dbReference>
<evidence type="ECO:0000313" key="9">
    <source>
        <dbReference type="EMBL" id="EEW93083.1"/>
    </source>
</evidence>
<evidence type="ECO:0000256" key="3">
    <source>
        <dbReference type="ARBA" id="ARBA00022448"/>
    </source>
</evidence>
<organism evidence="9 10">
    <name type="scientific">Granulicatella elegans ATCC 700633</name>
    <dbReference type="NCBI Taxonomy" id="626369"/>
    <lineage>
        <taxon>Bacteria</taxon>
        <taxon>Bacillati</taxon>
        <taxon>Bacillota</taxon>
        <taxon>Bacilli</taxon>
        <taxon>Lactobacillales</taxon>
        <taxon>Carnobacteriaceae</taxon>
        <taxon>Granulicatella</taxon>
    </lineage>
</organism>
<keyword evidence="4" id="KW-1003">Cell membrane</keyword>
<feature type="transmembrane region" description="Helical" evidence="8">
    <location>
        <begin position="35"/>
        <end position="55"/>
    </location>
</feature>
<evidence type="ECO:0000313" key="10">
    <source>
        <dbReference type="Proteomes" id="UP000002939"/>
    </source>
</evidence>
<feature type="transmembrane region" description="Helical" evidence="8">
    <location>
        <begin position="246"/>
        <end position="265"/>
    </location>
</feature>
<feature type="transmembrane region" description="Helical" evidence="8">
    <location>
        <begin position="318"/>
        <end position="346"/>
    </location>
</feature>
<dbReference type="Pfam" id="PF01594">
    <property type="entry name" value="AI-2E_transport"/>
    <property type="match status" value="1"/>
</dbReference>
<proteinExistence type="inferred from homology"/>
<evidence type="ECO:0000256" key="7">
    <source>
        <dbReference type="ARBA" id="ARBA00023136"/>
    </source>
</evidence>
<dbReference type="EMBL" id="ACRF02000016">
    <property type="protein sequence ID" value="EEW93083.1"/>
    <property type="molecule type" value="Genomic_DNA"/>
</dbReference>
<keyword evidence="10" id="KW-1185">Reference proteome</keyword>
<evidence type="ECO:0000256" key="4">
    <source>
        <dbReference type="ARBA" id="ARBA00022475"/>
    </source>
</evidence>
<evidence type="ECO:0000256" key="5">
    <source>
        <dbReference type="ARBA" id="ARBA00022692"/>
    </source>
</evidence>
<name>D0BM68_9LACT</name>
<evidence type="ECO:0000256" key="2">
    <source>
        <dbReference type="ARBA" id="ARBA00009773"/>
    </source>
</evidence>
<dbReference type="STRING" id="626369.HMPREF0446_01071"/>
<dbReference type="Proteomes" id="UP000002939">
    <property type="component" value="Unassembled WGS sequence"/>
</dbReference>
<comment type="subcellular location">
    <subcellularLocation>
        <location evidence="1">Cell membrane</location>
        <topology evidence="1">Multi-pass membrane protein</topology>
    </subcellularLocation>
</comment>
<keyword evidence="6 8" id="KW-1133">Transmembrane helix</keyword>
<dbReference type="PANTHER" id="PTHR21716">
    <property type="entry name" value="TRANSMEMBRANE PROTEIN"/>
    <property type="match status" value="1"/>
</dbReference>
<feature type="transmembrane region" description="Helical" evidence="8">
    <location>
        <begin position="76"/>
        <end position="97"/>
    </location>
</feature>
<dbReference type="AlphaFoldDB" id="D0BM68"/>
<reference evidence="9" key="1">
    <citation type="submission" date="2009-09" db="EMBL/GenBank/DDBJ databases">
        <authorList>
            <consortium name="The Broad Institute Genome Sequencing Platform"/>
            <person name="Ward D."/>
            <person name="Feldgarden M."/>
            <person name="Earl A."/>
            <person name="Young S.K."/>
            <person name="Zeng Q."/>
            <person name="Koehrsen M."/>
            <person name="Alvarado L."/>
            <person name="Berlin A."/>
            <person name="Bochicchio J."/>
            <person name="Borenstein D."/>
            <person name="Chapman S.B."/>
            <person name="Chen Z."/>
            <person name="Engels R."/>
            <person name="Freedman E."/>
            <person name="Gellesch M."/>
            <person name="Goldberg J."/>
            <person name="Griggs A."/>
            <person name="Gujja S."/>
            <person name="Heilman E."/>
            <person name="Heiman D."/>
            <person name="Hepburn T."/>
            <person name="Howarth C."/>
            <person name="Jen D."/>
            <person name="Larson L."/>
            <person name="Lewis B."/>
            <person name="Mehta T."/>
            <person name="Park D."/>
            <person name="Pearson M."/>
            <person name="Roberts A."/>
            <person name="Saif S."/>
            <person name="Shea T."/>
            <person name="Shenoy N."/>
            <person name="Sisk P."/>
            <person name="Stolte C."/>
            <person name="Sykes S."/>
            <person name="Thomson T."/>
            <person name="Walk T."/>
            <person name="White J."/>
            <person name="Yandava C."/>
            <person name="Sibley C.D."/>
            <person name="Field T.R."/>
            <person name="Grinwis M."/>
            <person name="Eshaghurshan C.S."/>
            <person name="Surette M.G."/>
            <person name="Haas B."/>
            <person name="Nusbaum C."/>
            <person name="Birren B."/>
        </authorList>
    </citation>
    <scope>NUCLEOTIDE SEQUENCE [LARGE SCALE GENOMIC DNA]</scope>
    <source>
        <strain evidence="9">ATCC 700633</strain>
    </source>
</reference>
<dbReference type="InterPro" id="IPR002549">
    <property type="entry name" value="AI-2E-like"/>
</dbReference>
<sequence>MEKNFKQQLILIAVAATCLFFVLNISHLYTGVNAFLRMMSPIVLGLLMAFIFNVPMKHMEKQLKKIKVPPSLRRSIAILGVLFIFIAIVVAISWIIVPTLARTVVQLGESFNYLMDFCVNWIQNSGWLQAADVERITGFINQSNIVSSVVSFLGGFTSNITGIFSNVFTILMAVFLMLNILGSKEQLQYLITRLLKVILPENRYKLLQYIGKITLDTYDKFLMGQLIEAMIIGSLVFVTYSVFQLPYAAITGVLAGVLSFIPYIGPFSACMLGAIFIFTVSPIQALISIGVFYGLQLIEGNFIYPRVVGNSIGLPTVLTLAAALIGGNLFGILGLIFFTPLCAVIYHLVKELVIKREETLKLLDK</sequence>
<comment type="caution">
    <text evidence="9">The sequence shown here is derived from an EMBL/GenBank/DDBJ whole genome shotgun (WGS) entry which is preliminary data.</text>
</comment>
<keyword evidence="3" id="KW-0813">Transport</keyword>
<comment type="similarity">
    <text evidence="2">Belongs to the autoinducer-2 exporter (AI-2E) (TC 2.A.86) family.</text>
</comment>
<feature type="transmembrane region" description="Helical" evidence="8">
    <location>
        <begin position="160"/>
        <end position="181"/>
    </location>
</feature>
<accession>D0BM68</accession>
<dbReference type="GO" id="GO:0005886">
    <property type="term" value="C:plasma membrane"/>
    <property type="evidence" value="ECO:0007669"/>
    <property type="project" value="UniProtKB-SubCell"/>
</dbReference>
<keyword evidence="5 8" id="KW-0812">Transmembrane</keyword>
<feature type="transmembrane region" description="Helical" evidence="8">
    <location>
        <begin position="9"/>
        <end position="29"/>
    </location>
</feature>
<evidence type="ECO:0000256" key="8">
    <source>
        <dbReference type="SAM" id="Phobius"/>
    </source>
</evidence>